<evidence type="ECO:0000313" key="4">
    <source>
        <dbReference type="Proteomes" id="UP000003879"/>
    </source>
</evidence>
<evidence type="ECO:0000259" key="2">
    <source>
        <dbReference type="PROSITE" id="PS50093"/>
    </source>
</evidence>
<feature type="chain" id="PRO_5002391683" description="PKD domain-containing protein" evidence="1">
    <location>
        <begin position="24"/>
        <end position="527"/>
    </location>
</feature>
<dbReference type="SUPFAM" id="SSF52058">
    <property type="entry name" value="L domain-like"/>
    <property type="match status" value="1"/>
</dbReference>
<proteinExistence type="predicted"/>
<reference evidence="3 4" key="1">
    <citation type="submission" date="2012-02" db="EMBL/GenBank/DDBJ databases">
        <title>The Genome Sequence of Bacteroides fragilis CL07T12C05.</title>
        <authorList>
            <consortium name="The Broad Institute Genome Sequencing Platform"/>
            <person name="Earl A."/>
            <person name="Ward D."/>
            <person name="Feldgarden M."/>
            <person name="Gevers D."/>
            <person name="Zitomersky N.L."/>
            <person name="Coyne M.J."/>
            <person name="Comstock L.E."/>
            <person name="Young S.K."/>
            <person name="Zeng Q."/>
            <person name="Gargeya S."/>
            <person name="Fitzgerald M."/>
            <person name="Haas B."/>
            <person name="Abouelleil A."/>
            <person name="Alvarado L."/>
            <person name="Arachchi H.M."/>
            <person name="Berlin A."/>
            <person name="Chapman S.B."/>
            <person name="Gearin G."/>
            <person name="Goldberg J."/>
            <person name="Griggs A."/>
            <person name="Gujja S."/>
            <person name="Hansen M."/>
            <person name="Heiman D."/>
            <person name="Howarth C."/>
            <person name="Larimer J."/>
            <person name="Lui A."/>
            <person name="MacDonald P.J.P."/>
            <person name="McCowen C."/>
            <person name="Montmayeur A."/>
            <person name="Murphy C."/>
            <person name="Neiman D."/>
            <person name="Pearson M."/>
            <person name="Priest M."/>
            <person name="Roberts A."/>
            <person name="Saif S."/>
            <person name="Shea T."/>
            <person name="Sisk P."/>
            <person name="Stolte C."/>
            <person name="Sykes S."/>
            <person name="Wortman J."/>
            <person name="Nusbaum C."/>
            <person name="Birren B."/>
        </authorList>
    </citation>
    <scope>NUCLEOTIDE SEQUENCE [LARGE SCALE GENOMIC DNA]</scope>
    <source>
        <strain evidence="3 4">CL07T12C05</strain>
    </source>
</reference>
<accession>A0A0E2AJK4</accession>
<keyword evidence="1" id="KW-0732">Signal</keyword>
<dbReference type="RefSeq" id="WP_005797297.1">
    <property type="nucleotide sequence ID" value="NZ_JH724218.1"/>
</dbReference>
<organism evidence="3 4">
    <name type="scientific">Bacteroides fragilis CL07T12C05</name>
    <dbReference type="NCBI Taxonomy" id="997883"/>
    <lineage>
        <taxon>Bacteria</taxon>
        <taxon>Pseudomonadati</taxon>
        <taxon>Bacteroidota</taxon>
        <taxon>Bacteroidia</taxon>
        <taxon>Bacteroidales</taxon>
        <taxon>Bacteroidaceae</taxon>
        <taxon>Bacteroides</taxon>
    </lineage>
</organism>
<dbReference type="PROSITE" id="PS51257">
    <property type="entry name" value="PROKAR_LIPOPROTEIN"/>
    <property type="match status" value="1"/>
</dbReference>
<dbReference type="AlphaFoldDB" id="A0A0E2AJK4"/>
<dbReference type="InterPro" id="IPR000601">
    <property type="entry name" value="PKD_dom"/>
</dbReference>
<dbReference type="Proteomes" id="UP000003879">
    <property type="component" value="Unassembled WGS sequence"/>
</dbReference>
<dbReference type="InterPro" id="IPR044060">
    <property type="entry name" value="Bacterial_rp_domain"/>
</dbReference>
<dbReference type="HOGENOM" id="CLU_516449_0_0_10"/>
<comment type="caution">
    <text evidence="3">The sequence shown here is derived from an EMBL/GenBank/DDBJ whole genome shotgun (WGS) entry which is preliminary data.</text>
</comment>
<dbReference type="Pfam" id="PF18998">
    <property type="entry name" value="Flg_new_2"/>
    <property type="match status" value="2"/>
</dbReference>
<gene>
    <name evidence="3" type="ORF">HMPREF1056_04110</name>
</gene>
<dbReference type="InterPro" id="IPR032675">
    <property type="entry name" value="LRR_dom_sf"/>
</dbReference>
<protein>
    <recommendedName>
        <fullName evidence="2">PKD domain-containing protein</fullName>
    </recommendedName>
</protein>
<dbReference type="Gene3D" id="3.80.10.10">
    <property type="entry name" value="Ribonuclease Inhibitor"/>
    <property type="match status" value="1"/>
</dbReference>
<evidence type="ECO:0000313" key="3">
    <source>
        <dbReference type="EMBL" id="EIY90103.1"/>
    </source>
</evidence>
<evidence type="ECO:0000256" key="1">
    <source>
        <dbReference type="SAM" id="SignalP"/>
    </source>
</evidence>
<feature type="signal peptide" evidence="1">
    <location>
        <begin position="1"/>
        <end position="23"/>
    </location>
</feature>
<feature type="domain" description="PKD" evidence="2">
    <location>
        <begin position="236"/>
        <end position="276"/>
    </location>
</feature>
<sequence>MKKVRFLLLAAFATILASCQKEVAEQELDNNKPTPTGDTRIIIEGEGMIGPVTRSSDGKVEFEGGYATGAGLYNGDAQPEVAAHPDAGYEVNYFYGGPENELHRYDYAQSGSSTFTVPLGGQDHKFRCGFKEKKRDLTVNAGTGGSVSPSGTNSYRVEKPISITATPDSGYEFAGWTVTQGDVTIENPGSPATTATLHNDNSTITANFKSGAELVFTVRASANKIVPMPTLGSGPYTVDYGDGKVAHEVNLRAPGYTQYPGSYHTYSADGEYTVTIKGPAATAFSFRGTRNSDLQYINPCPAKSILKNTIDISCVTSLEDAFSGMKSLESIECDLFESCKGRVTTCANIFDQCTNLHTIYNGLFEGFDKCTDFSLAFHYTALNSIPANTFRGCTSAVKFNSTFSAIPNILSIPAGLFDDCVNAKEFAFTFELLNISSVPERLFAKCVKATFFRGTFRQSHVTTVPGNVFENCRAIENVSSCFENCSWITSLPEMWNTSLYPQIKTYNAYAKNCNKASNYSAVPAAWK</sequence>
<dbReference type="PATRIC" id="fig|997883.3.peg.4344"/>
<name>A0A0E2AJK4_BACFG</name>
<dbReference type="PROSITE" id="PS50093">
    <property type="entry name" value="PKD"/>
    <property type="match status" value="1"/>
</dbReference>
<dbReference type="EMBL" id="AGXN01000023">
    <property type="protein sequence ID" value="EIY90103.1"/>
    <property type="molecule type" value="Genomic_DNA"/>
</dbReference>